<evidence type="ECO:0000313" key="2">
    <source>
        <dbReference type="EMBL" id="SEW41848.1"/>
    </source>
</evidence>
<dbReference type="Pfam" id="PF09949">
    <property type="entry name" value="APP1_cat"/>
    <property type="match status" value="1"/>
</dbReference>
<dbReference type="RefSeq" id="WP_089996195.1">
    <property type="nucleotide sequence ID" value="NZ_FOIZ01000002.1"/>
</dbReference>
<evidence type="ECO:0000313" key="3">
    <source>
        <dbReference type="Proteomes" id="UP000199167"/>
    </source>
</evidence>
<protein>
    <submittedName>
        <fullName evidence="2">Phosphatidate phosphatase APP1</fullName>
    </submittedName>
</protein>
<gene>
    <name evidence="2" type="ORF">SAMN04488515_2888</name>
</gene>
<proteinExistence type="predicted"/>
<dbReference type="PANTHER" id="PTHR28208:SF3">
    <property type="entry name" value="PHOSPHATIDATE PHOSPHATASE APP1"/>
    <property type="match status" value="1"/>
</dbReference>
<dbReference type="AlphaFoldDB" id="A0A1I0RL68"/>
<dbReference type="PANTHER" id="PTHR28208">
    <property type="entry name" value="PHOSPHATIDATE PHOSPHATASE APP1"/>
    <property type="match status" value="1"/>
</dbReference>
<dbReference type="InterPro" id="IPR052935">
    <property type="entry name" value="Mg2+_PAP"/>
</dbReference>
<dbReference type="OrthoDB" id="9789875at2"/>
<evidence type="ECO:0000259" key="1">
    <source>
        <dbReference type="Pfam" id="PF09949"/>
    </source>
</evidence>
<dbReference type="Proteomes" id="UP000199167">
    <property type="component" value="Unassembled WGS sequence"/>
</dbReference>
<sequence length="318" mass="35326">MNFKLLLARIAARIERWTDVLRRPSKAEPSITPYVGYATPQHLIVRGRVLATRQERLMRPDQSRFANFRAMIGLFRTDEMADVIVSAGEVMTRTDEEGYFTLELPRGDATGRTIVTVTLGKKSWQCPVIIPDTAASYGIISDIDDTMILTGAYSLARNIWTSLTGNAATRLVFPDAVRLMARLNTVVSPVFFVSSSPWNFYPFLREIMSKSQLPEAPMFLRDYGISETQFITGTHGDHKGQAIDTILAANPNLPFVLIGDTGQHDAHVYADAVKRHPGRIARVILRQAGPRQDAHAISALRAAGIPVHVAPSYDDMDF</sequence>
<accession>A0A1I0RL68</accession>
<reference evidence="2 3" key="1">
    <citation type="submission" date="2016-10" db="EMBL/GenBank/DDBJ databases">
        <authorList>
            <person name="de Groot N.N."/>
        </authorList>
    </citation>
    <scope>NUCLEOTIDE SEQUENCE [LARGE SCALE GENOMIC DNA]</scope>
    <source>
        <strain evidence="2 3">DSM 17925</strain>
    </source>
</reference>
<keyword evidence="3" id="KW-1185">Reference proteome</keyword>
<organism evidence="2 3">
    <name type="scientific">Cognatiyoonia koreensis</name>
    <dbReference type="NCBI Taxonomy" id="364200"/>
    <lineage>
        <taxon>Bacteria</taxon>
        <taxon>Pseudomonadati</taxon>
        <taxon>Pseudomonadota</taxon>
        <taxon>Alphaproteobacteria</taxon>
        <taxon>Rhodobacterales</taxon>
        <taxon>Paracoccaceae</taxon>
        <taxon>Cognatiyoonia</taxon>
    </lineage>
</organism>
<name>A0A1I0RL68_9RHOB</name>
<feature type="domain" description="Phosphatidate phosphatase APP1 catalytic" evidence="1">
    <location>
        <begin position="137"/>
        <end position="287"/>
    </location>
</feature>
<dbReference type="EMBL" id="FOIZ01000002">
    <property type="protein sequence ID" value="SEW41848.1"/>
    <property type="molecule type" value="Genomic_DNA"/>
</dbReference>
<dbReference type="GO" id="GO:0008195">
    <property type="term" value="F:phosphatidate phosphatase activity"/>
    <property type="evidence" value="ECO:0007669"/>
    <property type="project" value="InterPro"/>
</dbReference>
<dbReference type="InterPro" id="IPR019236">
    <property type="entry name" value="APP1_cat"/>
</dbReference>
<dbReference type="STRING" id="364200.SAMN04488515_2888"/>